<sequence>MDGQSDFRYSTKNSMRARAISPGAFSVGMCVALGLHLVRSDHGAAYAAQIARNMVLPPHRESSRLQYATQPPS</sequence>
<evidence type="ECO:0000313" key="2">
    <source>
        <dbReference type="EMBL" id="OXM64005.1"/>
    </source>
</evidence>
<reference evidence="3" key="1">
    <citation type="submission" date="2017-07" db="EMBL/GenBank/DDBJ databases">
        <title>Comparative genome mining reveals phylogenetic distribution patterns of secondary metabolites in Amycolatopsis.</title>
        <authorList>
            <person name="Adamek M."/>
            <person name="Alanjary M."/>
            <person name="Sales-Ortells H."/>
            <person name="Goodfellow M."/>
            <person name="Bull A.T."/>
            <person name="Kalinowski J."/>
            <person name="Ziemert N."/>
        </authorList>
    </citation>
    <scope>NUCLEOTIDE SEQUENCE [LARGE SCALE GENOMIC DNA]</scope>
    <source>
        <strain evidence="3">H5</strain>
    </source>
</reference>
<name>A0A229SY64_9PSEU</name>
<organism evidence="2 3">
    <name type="scientific">Amycolatopsis vastitatis</name>
    <dbReference type="NCBI Taxonomy" id="1905142"/>
    <lineage>
        <taxon>Bacteria</taxon>
        <taxon>Bacillati</taxon>
        <taxon>Actinomycetota</taxon>
        <taxon>Actinomycetes</taxon>
        <taxon>Pseudonocardiales</taxon>
        <taxon>Pseudonocardiaceae</taxon>
        <taxon>Amycolatopsis</taxon>
    </lineage>
</organism>
<evidence type="ECO:0000313" key="3">
    <source>
        <dbReference type="Proteomes" id="UP000215199"/>
    </source>
</evidence>
<keyword evidence="1" id="KW-0472">Membrane</keyword>
<accession>A0A229SY64</accession>
<dbReference type="AlphaFoldDB" id="A0A229SY64"/>
<feature type="transmembrane region" description="Helical" evidence="1">
    <location>
        <begin position="20"/>
        <end position="38"/>
    </location>
</feature>
<keyword evidence="3" id="KW-1185">Reference proteome</keyword>
<gene>
    <name evidence="2" type="ORF">CF165_26985</name>
</gene>
<dbReference type="Proteomes" id="UP000215199">
    <property type="component" value="Unassembled WGS sequence"/>
</dbReference>
<evidence type="ECO:0000256" key="1">
    <source>
        <dbReference type="SAM" id="Phobius"/>
    </source>
</evidence>
<dbReference type="RefSeq" id="WP_093950375.1">
    <property type="nucleotide sequence ID" value="NZ_NMUL01000030.1"/>
</dbReference>
<protein>
    <submittedName>
        <fullName evidence="2">Uncharacterized protein</fullName>
    </submittedName>
</protein>
<comment type="caution">
    <text evidence="2">The sequence shown here is derived from an EMBL/GenBank/DDBJ whole genome shotgun (WGS) entry which is preliminary data.</text>
</comment>
<keyword evidence="1" id="KW-1133">Transmembrane helix</keyword>
<dbReference type="EMBL" id="NMUL01000030">
    <property type="protein sequence ID" value="OXM64005.1"/>
    <property type="molecule type" value="Genomic_DNA"/>
</dbReference>
<keyword evidence="1" id="KW-0812">Transmembrane</keyword>
<proteinExistence type="predicted"/>